<sequence length="185" mass="20945">MLGAGDCTDEVAEKILSAAVNAQLNAPIRWKAKSVRKDGRPSQLEGNVPVRSDLPDRFDLVFRIKVDLAWEYTLILRHLPSGANIRRLDVRGTHRDRTGEDYICRTHKHRWSEARGNKDVYEPTDIRHEATVPLDASLTALDEEYRRVLLDFMGECNITVGDGYNWVSPPAPPPTLPLEGLEEYP</sequence>
<dbReference type="Proteomes" id="UP000597853">
    <property type="component" value="Unassembled WGS sequence"/>
</dbReference>
<evidence type="ECO:0000313" key="1">
    <source>
        <dbReference type="EMBL" id="GGS31285.1"/>
    </source>
</evidence>
<reference evidence="2" key="1">
    <citation type="journal article" date="2019" name="Int. J. Syst. Evol. Microbiol.">
        <title>The Global Catalogue of Microorganisms (GCM) 10K type strain sequencing project: providing services to taxonomists for standard genome sequencing and annotation.</title>
        <authorList>
            <consortium name="The Broad Institute Genomics Platform"/>
            <consortium name="The Broad Institute Genome Sequencing Center for Infectious Disease"/>
            <person name="Wu L."/>
            <person name="Ma J."/>
        </authorList>
    </citation>
    <scope>NUCLEOTIDE SEQUENCE [LARGE SCALE GENOMIC DNA]</scope>
    <source>
        <strain evidence="2">JCM 4416</strain>
    </source>
</reference>
<gene>
    <name evidence="1" type="ORF">GCM10010285_07240</name>
</gene>
<accession>A0ABQ2SL59</accession>
<keyword evidence="2" id="KW-1185">Reference proteome</keyword>
<comment type="caution">
    <text evidence="1">The sequence shown here is derived from an EMBL/GenBank/DDBJ whole genome shotgun (WGS) entry which is preliminary data.</text>
</comment>
<evidence type="ECO:0000313" key="2">
    <source>
        <dbReference type="Proteomes" id="UP000597853"/>
    </source>
</evidence>
<organism evidence="1 2">
    <name type="scientific">Streptomyces pseudogriseolus</name>
    <name type="common">Streptomyces gancidicus</name>
    <name type="synonym">Streptomyces rubiginosus</name>
    <dbReference type="NCBI Taxonomy" id="36817"/>
    <lineage>
        <taxon>Bacteria</taxon>
        <taxon>Bacillati</taxon>
        <taxon>Actinomycetota</taxon>
        <taxon>Actinomycetes</taxon>
        <taxon>Kitasatosporales</taxon>
        <taxon>Streptomycetaceae</taxon>
        <taxon>Streptomyces</taxon>
        <taxon>Streptomyces pseudogriseolus group</taxon>
    </lineage>
</organism>
<proteinExistence type="predicted"/>
<name>A0ABQ2SL59_STREZ</name>
<dbReference type="EMBL" id="BMTX01000002">
    <property type="protein sequence ID" value="GGS31285.1"/>
    <property type="molecule type" value="Genomic_DNA"/>
</dbReference>
<protein>
    <submittedName>
        <fullName evidence="1">Uncharacterized protein</fullName>
    </submittedName>
</protein>